<sequence>MASEIREFLEKNNLSQYFDNFIDQGYDDMDQILSMASNPLELNSLMKDVAMFEKPGPKKRFFGAVQILASKVEHRGAVESPETGLNVSESNQGSANDVSICEYQNSRPGIIIITTMLS</sequence>
<dbReference type="Gene3D" id="1.10.150.50">
    <property type="entry name" value="Transcription Factor, Ets-1"/>
    <property type="match status" value="1"/>
</dbReference>
<evidence type="ECO:0000313" key="2">
    <source>
        <dbReference type="Proteomes" id="UP001152795"/>
    </source>
</evidence>
<accession>A0A7D9D7B3</accession>
<keyword evidence="2" id="KW-1185">Reference proteome</keyword>
<dbReference type="OrthoDB" id="1919336at2759"/>
<dbReference type="EMBL" id="CACRXK020000092">
    <property type="protein sequence ID" value="CAB3978156.1"/>
    <property type="molecule type" value="Genomic_DNA"/>
</dbReference>
<dbReference type="GO" id="GO:0006355">
    <property type="term" value="P:regulation of DNA-templated transcription"/>
    <property type="evidence" value="ECO:0007669"/>
    <property type="project" value="InterPro"/>
</dbReference>
<name>A0A7D9D7B3_PARCT</name>
<dbReference type="InterPro" id="IPR006988">
    <property type="entry name" value="Nab_N"/>
</dbReference>
<comment type="caution">
    <text evidence="1">The sequence shown here is derived from an EMBL/GenBank/DDBJ whole genome shotgun (WGS) entry which is preliminary data.</text>
</comment>
<organism evidence="1 2">
    <name type="scientific">Paramuricea clavata</name>
    <name type="common">Red gorgonian</name>
    <name type="synonym">Violescent sea-whip</name>
    <dbReference type="NCBI Taxonomy" id="317549"/>
    <lineage>
        <taxon>Eukaryota</taxon>
        <taxon>Metazoa</taxon>
        <taxon>Cnidaria</taxon>
        <taxon>Anthozoa</taxon>
        <taxon>Octocorallia</taxon>
        <taxon>Malacalcyonacea</taxon>
        <taxon>Plexauridae</taxon>
        <taxon>Paramuricea</taxon>
    </lineage>
</organism>
<evidence type="ECO:0000313" key="1">
    <source>
        <dbReference type="EMBL" id="CAB3978156.1"/>
    </source>
</evidence>
<dbReference type="Proteomes" id="UP001152795">
    <property type="component" value="Unassembled WGS sequence"/>
</dbReference>
<dbReference type="GO" id="GO:0005634">
    <property type="term" value="C:nucleus"/>
    <property type="evidence" value="ECO:0007669"/>
    <property type="project" value="InterPro"/>
</dbReference>
<dbReference type="SUPFAM" id="SSF47769">
    <property type="entry name" value="SAM/Pointed domain"/>
    <property type="match status" value="1"/>
</dbReference>
<protein>
    <submittedName>
        <fullName evidence="1">NAB region 1</fullName>
    </submittedName>
</protein>
<dbReference type="Pfam" id="PF04904">
    <property type="entry name" value="SAM_NCD1"/>
    <property type="match status" value="1"/>
</dbReference>
<dbReference type="InterPro" id="IPR013761">
    <property type="entry name" value="SAM/pointed_sf"/>
</dbReference>
<proteinExistence type="predicted"/>
<dbReference type="AlphaFoldDB" id="A0A7D9D7B3"/>
<gene>
    <name evidence="1" type="ORF">PACLA_8A076632</name>
</gene>
<dbReference type="GO" id="GO:0003712">
    <property type="term" value="F:transcription coregulator activity"/>
    <property type="evidence" value="ECO:0007669"/>
    <property type="project" value="InterPro"/>
</dbReference>
<reference evidence="1" key="1">
    <citation type="submission" date="2020-04" db="EMBL/GenBank/DDBJ databases">
        <authorList>
            <person name="Alioto T."/>
            <person name="Alioto T."/>
            <person name="Gomez Garrido J."/>
        </authorList>
    </citation>
    <scope>NUCLEOTIDE SEQUENCE</scope>
    <source>
        <strain evidence="1">A484AB</strain>
    </source>
</reference>